<keyword evidence="10" id="KW-1185">Reference proteome</keyword>
<dbReference type="SUPFAM" id="SSF161098">
    <property type="entry name" value="MetI-like"/>
    <property type="match status" value="1"/>
</dbReference>
<keyword evidence="5 7" id="KW-1133">Transmembrane helix</keyword>
<evidence type="ECO:0000256" key="5">
    <source>
        <dbReference type="ARBA" id="ARBA00022989"/>
    </source>
</evidence>
<sequence>MKMSMSQNRATPTFHAVSGFRPLNVIAPLSLALLIVAVWFLATSSGNIPTFILPRPSDVVSSGVELLSGKTFWVCLGNTLLAAAGGTVLGLIVSVPLSFAIHHLRLLNAAVQPFLGASQAVPAVALAPLLLIWLPTPRLAIAMLCALMVFFPILVSTTVGLHHLNASILEAAKLDGAGTWDLLRYMEIPLVLPSLLGGIRNGVTLSITGAVVGEMVIGGHGMGTLITLQSHNVDTPGMFVSLIMICTVAALIYLGVYRLERHSKTVNAV</sequence>
<dbReference type="GO" id="GO:0005886">
    <property type="term" value="C:plasma membrane"/>
    <property type="evidence" value="ECO:0007669"/>
    <property type="project" value="UniProtKB-SubCell"/>
</dbReference>
<dbReference type="AlphaFoldDB" id="E6M2T7"/>
<keyword evidence="2 7" id="KW-0813">Transport</keyword>
<feature type="domain" description="ABC transmembrane type-1" evidence="8">
    <location>
        <begin position="76"/>
        <end position="257"/>
    </location>
</feature>
<evidence type="ECO:0000313" key="10">
    <source>
        <dbReference type="Proteomes" id="UP000003343"/>
    </source>
</evidence>
<dbReference type="Proteomes" id="UP000003343">
    <property type="component" value="Unassembled WGS sequence"/>
</dbReference>
<evidence type="ECO:0000256" key="7">
    <source>
        <dbReference type="RuleBase" id="RU363032"/>
    </source>
</evidence>
<keyword evidence="6 7" id="KW-0472">Membrane</keyword>
<feature type="transmembrane region" description="Helical" evidence="7">
    <location>
        <begin position="114"/>
        <end position="134"/>
    </location>
</feature>
<feature type="transmembrane region" description="Helical" evidence="7">
    <location>
        <begin position="140"/>
        <end position="161"/>
    </location>
</feature>
<gene>
    <name evidence="9" type="ORF">HMPREF0576_0642</name>
</gene>
<feature type="transmembrane region" description="Helical" evidence="7">
    <location>
        <begin position="203"/>
        <end position="226"/>
    </location>
</feature>
<evidence type="ECO:0000256" key="3">
    <source>
        <dbReference type="ARBA" id="ARBA00022475"/>
    </source>
</evidence>
<feature type="transmembrane region" description="Helical" evidence="7">
    <location>
        <begin position="70"/>
        <end position="93"/>
    </location>
</feature>
<protein>
    <submittedName>
        <fullName evidence="9">ABC transporter, permease protein</fullName>
    </submittedName>
</protein>
<dbReference type="EMBL" id="AEPZ01000005">
    <property type="protein sequence ID" value="EFU82273.1"/>
    <property type="molecule type" value="Genomic_DNA"/>
</dbReference>
<dbReference type="Pfam" id="PF00528">
    <property type="entry name" value="BPD_transp_1"/>
    <property type="match status" value="1"/>
</dbReference>
<evidence type="ECO:0000313" key="9">
    <source>
        <dbReference type="EMBL" id="EFU82273.1"/>
    </source>
</evidence>
<comment type="caution">
    <text evidence="9">The sequence shown here is derived from an EMBL/GenBank/DDBJ whole genome shotgun (WGS) entry which is preliminary data.</text>
</comment>
<dbReference type="PANTHER" id="PTHR30151:SF20">
    <property type="entry name" value="ABC TRANSPORTER PERMEASE PROTEIN HI_0355-RELATED"/>
    <property type="match status" value="1"/>
</dbReference>
<keyword evidence="4 7" id="KW-0812">Transmembrane</keyword>
<keyword evidence="3" id="KW-1003">Cell membrane</keyword>
<dbReference type="Gene3D" id="1.10.3720.10">
    <property type="entry name" value="MetI-like"/>
    <property type="match status" value="1"/>
</dbReference>
<organism evidence="9 10">
    <name type="scientific">Mobiluncus holmesii ATCC 35242</name>
    <dbReference type="NCBI Taxonomy" id="887899"/>
    <lineage>
        <taxon>Bacteria</taxon>
        <taxon>Bacillati</taxon>
        <taxon>Actinomycetota</taxon>
        <taxon>Actinomycetes</taxon>
        <taxon>Actinomycetales</taxon>
        <taxon>Actinomycetaceae</taxon>
        <taxon>Mobiluncus</taxon>
    </lineage>
</organism>
<evidence type="ECO:0000256" key="2">
    <source>
        <dbReference type="ARBA" id="ARBA00022448"/>
    </source>
</evidence>
<dbReference type="InterPro" id="IPR035906">
    <property type="entry name" value="MetI-like_sf"/>
</dbReference>
<name>E6M2T7_9ACTO</name>
<feature type="transmembrane region" description="Helical" evidence="7">
    <location>
        <begin position="238"/>
        <end position="256"/>
    </location>
</feature>
<dbReference type="CDD" id="cd06261">
    <property type="entry name" value="TM_PBP2"/>
    <property type="match status" value="1"/>
</dbReference>
<accession>E6M2T7</accession>
<evidence type="ECO:0000256" key="4">
    <source>
        <dbReference type="ARBA" id="ARBA00022692"/>
    </source>
</evidence>
<reference evidence="9 10" key="1">
    <citation type="submission" date="2010-12" db="EMBL/GenBank/DDBJ databases">
        <authorList>
            <person name="Muzny D."/>
            <person name="Qin X."/>
            <person name="Deng J."/>
            <person name="Jiang H."/>
            <person name="Liu Y."/>
            <person name="Qu J."/>
            <person name="Song X.-Z."/>
            <person name="Zhang L."/>
            <person name="Thornton R."/>
            <person name="Coyle M."/>
            <person name="Francisco L."/>
            <person name="Jackson L."/>
            <person name="Javaid M."/>
            <person name="Korchina V."/>
            <person name="Kovar C."/>
            <person name="Mata R."/>
            <person name="Mathew T."/>
            <person name="Ngo R."/>
            <person name="Nguyen L."/>
            <person name="Nguyen N."/>
            <person name="Okwuonu G."/>
            <person name="Ongeri F."/>
            <person name="Pham C."/>
            <person name="Simmons D."/>
            <person name="Wilczek-Boney K."/>
            <person name="Hale W."/>
            <person name="Jakkamsetti A."/>
            <person name="Pham P."/>
            <person name="Ruth R."/>
            <person name="San Lucas F."/>
            <person name="Warren J."/>
            <person name="Zhang J."/>
            <person name="Zhao Z."/>
            <person name="Zhou C."/>
            <person name="Zhu D."/>
            <person name="Lee S."/>
            <person name="Bess C."/>
            <person name="Blankenburg K."/>
            <person name="Forbes L."/>
            <person name="Fu Q."/>
            <person name="Gubbala S."/>
            <person name="Hirani K."/>
            <person name="Jayaseelan J.C."/>
            <person name="Lara F."/>
            <person name="Munidasa M."/>
            <person name="Palculict T."/>
            <person name="Patil S."/>
            <person name="Pu L.-L."/>
            <person name="Saada N."/>
            <person name="Tang L."/>
            <person name="Weissenberger G."/>
            <person name="Zhu Y."/>
            <person name="Hemphill L."/>
            <person name="Shang Y."/>
            <person name="Youmans B."/>
            <person name="Ayvaz T."/>
            <person name="Ross M."/>
            <person name="Santibanez J."/>
            <person name="Aqrawi P."/>
            <person name="Gross S."/>
            <person name="Joshi V."/>
            <person name="Fowler G."/>
            <person name="Nazareth L."/>
            <person name="Reid J."/>
            <person name="Worley K."/>
            <person name="Petrosino J."/>
            <person name="Highlander S."/>
            <person name="Gibbs R."/>
        </authorList>
    </citation>
    <scope>NUCLEOTIDE SEQUENCE [LARGE SCALE GENOMIC DNA]</scope>
    <source>
        <strain evidence="9 10">ATCC 35242</strain>
    </source>
</reference>
<evidence type="ECO:0000259" key="8">
    <source>
        <dbReference type="PROSITE" id="PS50928"/>
    </source>
</evidence>
<comment type="similarity">
    <text evidence="7">Belongs to the binding-protein-dependent transport system permease family.</text>
</comment>
<proteinExistence type="inferred from homology"/>
<dbReference type="PANTHER" id="PTHR30151">
    <property type="entry name" value="ALKANE SULFONATE ABC TRANSPORTER-RELATED, MEMBRANE SUBUNIT"/>
    <property type="match status" value="1"/>
</dbReference>
<evidence type="ECO:0000256" key="1">
    <source>
        <dbReference type="ARBA" id="ARBA00004651"/>
    </source>
</evidence>
<dbReference type="PROSITE" id="PS50928">
    <property type="entry name" value="ABC_TM1"/>
    <property type="match status" value="1"/>
</dbReference>
<dbReference type="InterPro" id="IPR000515">
    <property type="entry name" value="MetI-like"/>
</dbReference>
<comment type="subcellular location">
    <subcellularLocation>
        <location evidence="1 7">Cell membrane</location>
        <topology evidence="1 7">Multi-pass membrane protein</topology>
    </subcellularLocation>
</comment>
<dbReference type="HOGENOM" id="CLU_046113_2_3_11"/>
<dbReference type="GO" id="GO:0055085">
    <property type="term" value="P:transmembrane transport"/>
    <property type="evidence" value="ECO:0007669"/>
    <property type="project" value="InterPro"/>
</dbReference>
<evidence type="ECO:0000256" key="6">
    <source>
        <dbReference type="ARBA" id="ARBA00023136"/>
    </source>
</evidence>